<dbReference type="OrthoDB" id="107771at2"/>
<keyword evidence="4 6" id="KW-0807">Transducer</keyword>
<sequence length="563" mass="61925">MKLKLNMQIFIFLFGLSILAVGIISFSSYEIKSSNSQVNNLINKDLLFLTDTKEIYTQGLQRGQAVRNVILNPKDQKAKENFVQAADESLKIFDNLSAISADYGLAEQINKLKTLTEKDIQLQKQVIASSQENKGAALKIIKDEETPVWRTLKEDYFTVEKDVIKIFEKHEKENNRKMEFNLTVIYILLGVFVIVAVLLFFYMRKIITIPITLLSKEVNRLSNGDLTIEPMESKDKDEIGILITSFNRMIFDFRNMVSQIKSSAENVAASSEELMAGAEQTNRATEHIASTMEELAASTEDQVNGVRETSSIIHNMTDGLKEISSRTKTVSDFSIGTRDRSLSGQTSITRVTEQMSSINQKVDELSILLKGLGSRSLEIGKIIEVITSIAAQTNLLALNAAIEAARAGEHGRGFAVVADEVRKLAEQSAGSAQQIAQLVTFIQTETQLAVSSMESVTNEVVQGIDAVNGAGDSFEQIKESVNEVVEQLHEISNAVEQLNQGTNTVVQSMNTVSRVVEENSAGSQSVSAAVEEQLASLEEISSSASDLANMSEELNVSIGKFKV</sequence>
<proteinExistence type="inferred from homology"/>
<feature type="domain" description="HAMP" evidence="9">
    <location>
        <begin position="205"/>
        <end position="258"/>
    </location>
</feature>
<dbReference type="GO" id="GO:0007165">
    <property type="term" value="P:signal transduction"/>
    <property type="evidence" value="ECO:0007669"/>
    <property type="project" value="UniProtKB-KW"/>
</dbReference>
<evidence type="ECO:0000256" key="5">
    <source>
        <dbReference type="ARBA" id="ARBA00029447"/>
    </source>
</evidence>
<comment type="subcellular location">
    <subcellularLocation>
        <location evidence="1">Cell membrane</location>
    </subcellularLocation>
</comment>
<dbReference type="PANTHER" id="PTHR32089">
    <property type="entry name" value="METHYL-ACCEPTING CHEMOTAXIS PROTEIN MCPB"/>
    <property type="match status" value="1"/>
</dbReference>
<dbReference type="InterPro" id="IPR004089">
    <property type="entry name" value="MCPsignal_dom"/>
</dbReference>
<dbReference type="SUPFAM" id="SSF58104">
    <property type="entry name" value="Methyl-accepting chemotaxis protein (MCP) signaling domain"/>
    <property type="match status" value="1"/>
</dbReference>
<dbReference type="GO" id="GO:0004888">
    <property type="term" value="F:transmembrane signaling receptor activity"/>
    <property type="evidence" value="ECO:0007669"/>
    <property type="project" value="InterPro"/>
</dbReference>
<keyword evidence="7" id="KW-1133">Transmembrane helix</keyword>
<feature type="transmembrane region" description="Helical" evidence="7">
    <location>
        <begin position="180"/>
        <end position="203"/>
    </location>
</feature>
<feature type="domain" description="Methyl-accepting transducer" evidence="8">
    <location>
        <begin position="277"/>
        <end position="513"/>
    </location>
</feature>
<keyword evidence="3 7" id="KW-0472">Membrane</keyword>
<feature type="transmembrane region" description="Helical" evidence="7">
    <location>
        <begin position="6"/>
        <end position="26"/>
    </location>
</feature>
<dbReference type="AlphaFoldDB" id="A0A398AZ08"/>
<accession>A0A398AZ08</accession>
<evidence type="ECO:0000256" key="1">
    <source>
        <dbReference type="ARBA" id="ARBA00004236"/>
    </source>
</evidence>
<reference evidence="10" key="1">
    <citation type="submission" date="2018-08" db="EMBL/GenBank/DDBJ databases">
        <title>Bacillus jemisoniae sp. nov., Bacillus chryseoplanitiae sp. nov., Bacillus resnikiae sp. nov., and Bacillus frankliniae sp. nov., isolated from Viking spacecraft and associated surfaces.</title>
        <authorList>
            <person name="Seuylemezian A."/>
            <person name="Vaishampayan P."/>
        </authorList>
    </citation>
    <scope>NUCLEOTIDE SEQUENCE [LARGE SCALE GENOMIC DNA]</scope>
    <source>
        <strain evidence="10">JJ-247</strain>
    </source>
</reference>
<evidence type="ECO:0000256" key="4">
    <source>
        <dbReference type="ARBA" id="ARBA00023224"/>
    </source>
</evidence>
<dbReference type="GO" id="GO:0005886">
    <property type="term" value="C:plasma membrane"/>
    <property type="evidence" value="ECO:0007669"/>
    <property type="project" value="UniProtKB-SubCell"/>
</dbReference>
<dbReference type="PANTHER" id="PTHR32089:SF112">
    <property type="entry name" value="LYSOZYME-LIKE PROTEIN-RELATED"/>
    <property type="match status" value="1"/>
</dbReference>
<comment type="caution">
    <text evidence="10">The sequence shown here is derived from an EMBL/GenBank/DDBJ whole genome shotgun (WGS) entry which is preliminary data.</text>
</comment>
<name>A0A398AZ08_9BACI</name>
<dbReference type="PROSITE" id="PS50111">
    <property type="entry name" value="CHEMOTAXIS_TRANSDUC_2"/>
    <property type="match status" value="1"/>
</dbReference>
<dbReference type="Pfam" id="PF00672">
    <property type="entry name" value="HAMP"/>
    <property type="match status" value="1"/>
</dbReference>
<dbReference type="SMART" id="SM00283">
    <property type="entry name" value="MA"/>
    <property type="match status" value="1"/>
</dbReference>
<gene>
    <name evidence="10" type="ORF">D1970_17605</name>
</gene>
<dbReference type="Gene3D" id="1.10.287.950">
    <property type="entry name" value="Methyl-accepting chemotaxis protein"/>
    <property type="match status" value="1"/>
</dbReference>
<dbReference type="Pfam" id="PF00015">
    <property type="entry name" value="MCPsignal"/>
    <property type="match status" value="1"/>
</dbReference>
<dbReference type="PRINTS" id="PR00260">
    <property type="entry name" value="CHEMTRNSDUCR"/>
</dbReference>
<evidence type="ECO:0000256" key="3">
    <source>
        <dbReference type="ARBA" id="ARBA00023136"/>
    </source>
</evidence>
<comment type="similarity">
    <text evidence="5">Belongs to the methyl-accepting chemotaxis (MCP) protein family.</text>
</comment>
<keyword evidence="2" id="KW-1003">Cell membrane</keyword>
<evidence type="ECO:0000256" key="7">
    <source>
        <dbReference type="SAM" id="Phobius"/>
    </source>
</evidence>
<evidence type="ECO:0000313" key="11">
    <source>
        <dbReference type="Proteomes" id="UP000265816"/>
    </source>
</evidence>
<keyword evidence="7" id="KW-0812">Transmembrane</keyword>
<dbReference type="Proteomes" id="UP000265816">
    <property type="component" value="Unassembled WGS sequence"/>
</dbReference>
<dbReference type="GO" id="GO:0006935">
    <property type="term" value="P:chemotaxis"/>
    <property type="evidence" value="ECO:0007669"/>
    <property type="project" value="InterPro"/>
</dbReference>
<organism evidence="10 11">
    <name type="scientific">Mesobacillus zeae</name>
    <dbReference type="NCBI Taxonomy" id="1917180"/>
    <lineage>
        <taxon>Bacteria</taxon>
        <taxon>Bacillati</taxon>
        <taxon>Bacillota</taxon>
        <taxon>Bacilli</taxon>
        <taxon>Bacillales</taxon>
        <taxon>Bacillaceae</taxon>
        <taxon>Mesobacillus</taxon>
    </lineage>
</organism>
<dbReference type="InterPro" id="IPR003660">
    <property type="entry name" value="HAMP_dom"/>
</dbReference>
<dbReference type="RefSeq" id="WP_119114180.1">
    <property type="nucleotide sequence ID" value="NZ_CBCSEO010000027.1"/>
</dbReference>
<evidence type="ECO:0000256" key="2">
    <source>
        <dbReference type="ARBA" id="ARBA00022475"/>
    </source>
</evidence>
<dbReference type="EMBL" id="QWVT01000030">
    <property type="protein sequence ID" value="RID82909.1"/>
    <property type="molecule type" value="Genomic_DNA"/>
</dbReference>
<dbReference type="CDD" id="cd11386">
    <property type="entry name" value="MCP_signal"/>
    <property type="match status" value="1"/>
</dbReference>
<evidence type="ECO:0000259" key="9">
    <source>
        <dbReference type="PROSITE" id="PS50885"/>
    </source>
</evidence>
<dbReference type="InterPro" id="IPR004090">
    <property type="entry name" value="Chemotax_Me-accpt_rcpt"/>
</dbReference>
<dbReference type="PROSITE" id="PS50885">
    <property type="entry name" value="HAMP"/>
    <property type="match status" value="1"/>
</dbReference>
<dbReference type="CDD" id="cd06225">
    <property type="entry name" value="HAMP"/>
    <property type="match status" value="1"/>
</dbReference>
<keyword evidence="11" id="KW-1185">Reference proteome</keyword>
<evidence type="ECO:0000256" key="6">
    <source>
        <dbReference type="PROSITE-ProRule" id="PRU00284"/>
    </source>
</evidence>
<evidence type="ECO:0000313" key="10">
    <source>
        <dbReference type="EMBL" id="RID82909.1"/>
    </source>
</evidence>
<protein>
    <submittedName>
        <fullName evidence="10">Methyl-accepting chemotaxis protein</fullName>
    </submittedName>
</protein>
<evidence type="ECO:0000259" key="8">
    <source>
        <dbReference type="PROSITE" id="PS50111"/>
    </source>
</evidence>